<feature type="binding site" evidence="6">
    <location>
        <position position="130"/>
    </location>
    <ligand>
        <name>S-adenosyl-L-methionine</name>
        <dbReference type="ChEBI" id="CHEBI:59789"/>
    </ligand>
</feature>
<accession>A0A928BRD8</accession>
<evidence type="ECO:0000256" key="6">
    <source>
        <dbReference type="HAMAP-Rule" id="MF_00735"/>
    </source>
</evidence>
<dbReference type="PANTHER" id="PTHR43648">
    <property type="entry name" value="ELECTRON TRANSFER FLAVOPROTEIN BETA SUBUNIT LYSINE METHYLTRANSFERASE"/>
    <property type="match status" value="1"/>
</dbReference>
<keyword evidence="3 6" id="KW-0489">Methyltransferase</keyword>
<feature type="binding site" evidence="6">
    <location>
        <position position="220"/>
    </location>
    <ligand>
        <name>S-adenosyl-L-methionine</name>
        <dbReference type="ChEBI" id="CHEBI:59789"/>
    </ligand>
</feature>
<name>A0A928BRD8_XYLRU</name>
<dbReference type="GO" id="GO:0008276">
    <property type="term" value="F:protein methyltransferase activity"/>
    <property type="evidence" value="ECO:0007669"/>
    <property type="project" value="UniProtKB-UniRule"/>
</dbReference>
<gene>
    <name evidence="6" type="primary">prmA</name>
    <name evidence="7" type="ORF">E7102_05290</name>
</gene>
<feature type="binding site" evidence="6">
    <location>
        <position position="153"/>
    </location>
    <ligand>
        <name>S-adenosyl-L-methionine</name>
        <dbReference type="ChEBI" id="CHEBI:59789"/>
    </ligand>
</feature>
<dbReference type="EC" id="2.1.1.-" evidence="6"/>
<keyword evidence="5 6" id="KW-0949">S-adenosyl-L-methionine</keyword>
<dbReference type="EMBL" id="SUYD01000005">
    <property type="protein sequence ID" value="MBE6265874.1"/>
    <property type="molecule type" value="Genomic_DNA"/>
</dbReference>
<dbReference type="GO" id="GO:0005840">
    <property type="term" value="C:ribosome"/>
    <property type="evidence" value="ECO:0007669"/>
    <property type="project" value="UniProtKB-KW"/>
</dbReference>
<evidence type="ECO:0000313" key="8">
    <source>
        <dbReference type="Proteomes" id="UP000763088"/>
    </source>
</evidence>
<keyword evidence="7" id="KW-0689">Ribosomal protein</keyword>
<dbReference type="HAMAP" id="MF_00735">
    <property type="entry name" value="Methyltr_PrmA"/>
    <property type="match status" value="1"/>
</dbReference>
<comment type="function">
    <text evidence="6">Methylates ribosomal protein L11.</text>
</comment>
<keyword evidence="4 6" id="KW-0808">Transferase</keyword>
<dbReference type="SUPFAM" id="SSF53335">
    <property type="entry name" value="S-adenosyl-L-methionine-dependent methyltransferases"/>
    <property type="match status" value="1"/>
</dbReference>
<dbReference type="InterPro" id="IPR029063">
    <property type="entry name" value="SAM-dependent_MTases_sf"/>
</dbReference>
<evidence type="ECO:0000256" key="2">
    <source>
        <dbReference type="ARBA" id="ARBA00022490"/>
    </source>
</evidence>
<reference evidence="7" key="1">
    <citation type="submission" date="2019-04" db="EMBL/GenBank/DDBJ databases">
        <title>Evolution of Biomass-Degrading Anaerobic Consortia Revealed by Metagenomics.</title>
        <authorList>
            <person name="Peng X."/>
        </authorList>
    </citation>
    <scope>NUCLEOTIDE SEQUENCE</scope>
    <source>
        <strain evidence="7">SIG141</strain>
    </source>
</reference>
<dbReference type="CDD" id="cd02440">
    <property type="entry name" value="AdoMet_MTases"/>
    <property type="match status" value="1"/>
</dbReference>
<dbReference type="Pfam" id="PF06325">
    <property type="entry name" value="PrmA"/>
    <property type="match status" value="1"/>
</dbReference>
<dbReference type="Proteomes" id="UP000763088">
    <property type="component" value="Unassembled WGS sequence"/>
</dbReference>
<dbReference type="Gene3D" id="3.40.50.150">
    <property type="entry name" value="Vaccinia Virus protein VP39"/>
    <property type="match status" value="1"/>
</dbReference>
<evidence type="ECO:0000256" key="3">
    <source>
        <dbReference type="ARBA" id="ARBA00022603"/>
    </source>
</evidence>
<dbReference type="GO" id="GO:0032259">
    <property type="term" value="P:methylation"/>
    <property type="evidence" value="ECO:0007669"/>
    <property type="project" value="UniProtKB-KW"/>
</dbReference>
<comment type="catalytic activity">
    <reaction evidence="6">
        <text>L-lysyl-[protein] + 3 S-adenosyl-L-methionine = N(6),N(6),N(6)-trimethyl-L-lysyl-[protein] + 3 S-adenosyl-L-homocysteine + 3 H(+)</text>
        <dbReference type="Rhea" id="RHEA:54192"/>
        <dbReference type="Rhea" id="RHEA-COMP:9752"/>
        <dbReference type="Rhea" id="RHEA-COMP:13826"/>
        <dbReference type="ChEBI" id="CHEBI:15378"/>
        <dbReference type="ChEBI" id="CHEBI:29969"/>
        <dbReference type="ChEBI" id="CHEBI:57856"/>
        <dbReference type="ChEBI" id="CHEBI:59789"/>
        <dbReference type="ChEBI" id="CHEBI:61961"/>
    </reaction>
</comment>
<dbReference type="NCBIfam" id="NF001785">
    <property type="entry name" value="PRK00517.2-2"/>
    <property type="match status" value="1"/>
</dbReference>
<keyword evidence="7" id="KW-0687">Ribonucleoprotein</keyword>
<proteinExistence type="inferred from homology"/>
<comment type="subcellular location">
    <subcellularLocation>
        <location evidence="6">Cytoplasm</location>
    </subcellularLocation>
</comment>
<comment type="caution">
    <text evidence="7">The sequence shown here is derived from an EMBL/GenBank/DDBJ whole genome shotgun (WGS) entry which is preliminary data.</text>
</comment>
<feature type="binding site" evidence="6">
    <location>
        <position position="175"/>
    </location>
    <ligand>
        <name>S-adenosyl-L-methionine</name>
        <dbReference type="ChEBI" id="CHEBI:59789"/>
    </ligand>
</feature>
<sequence length="283" mass="31274">MKYFEVEFTINPMSADASDLLAALAGDAGFETFEEAENGLKGYVQQSLFDEDALRSCIADFPIEGISIIYNVREAEDLDWNEQWEQEGFEPIIIPPLAIHDGRHLPEVESEISIEIDAKLAFGTGTHETTRMICKELISTVPELEEVRVLDCGTGTGILSIAALKLGASEAVGYDIDEWSADNARHNAVINRVDDRFTSLLGDASVIDTIEGEFDLVLANINRNILLADMPRFVSKMHTGSKLILSGFYTADSLLLIQKAADLGLTFVSQNQDQDWACLVFKY</sequence>
<evidence type="ECO:0000313" key="7">
    <source>
        <dbReference type="EMBL" id="MBE6265874.1"/>
    </source>
</evidence>
<evidence type="ECO:0000256" key="1">
    <source>
        <dbReference type="ARBA" id="ARBA00009741"/>
    </source>
</evidence>
<dbReference type="InterPro" id="IPR004498">
    <property type="entry name" value="Ribosomal_PrmA_MeTrfase"/>
</dbReference>
<dbReference type="AlphaFoldDB" id="A0A928BRD8"/>
<keyword evidence="2 6" id="KW-0963">Cytoplasm</keyword>
<dbReference type="InterPro" id="IPR050078">
    <property type="entry name" value="Ribosomal_L11_MeTrfase_PrmA"/>
</dbReference>
<comment type="similarity">
    <text evidence="1 6">Belongs to the methyltransferase superfamily. PrmA family.</text>
</comment>
<dbReference type="GO" id="GO:0005737">
    <property type="term" value="C:cytoplasm"/>
    <property type="evidence" value="ECO:0007669"/>
    <property type="project" value="UniProtKB-SubCell"/>
</dbReference>
<dbReference type="PANTHER" id="PTHR43648:SF1">
    <property type="entry name" value="ELECTRON TRANSFER FLAVOPROTEIN BETA SUBUNIT LYSINE METHYLTRANSFERASE"/>
    <property type="match status" value="1"/>
</dbReference>
<protein>
    <recommendedName>
        <fullName evidence="6">Ribosomal protein L11 methyltransferase</fullName>
        <shortName evidence="6">L11 Mtase</shortName>
        <ecNumber evidence="6">2.1.1.-</ecNumber>
    </recommendedName>
</protein>
<evidence type="ECO:0000256" key="5">
    <source>
        <dbReference type="ARBA" id="ARBA00022691"/>
    </source>
</evidence>
<organism evidence="7 8">
    <name type="scientific">Xylanibacter ruminicola</name>
    <name type="common">Prevotella ruminicola</name>
    <dbReference type="NCBI Taxonomy" id="839"/>
    <lineage>
        <taxon>Bacteria</taxon>
        <taxon>Pseudomonadati</taxon>
        <taxon>Bacteroidota</taxon>
        <taxon>Bacteroidia</taxon>
        <taxon>Bacteroidales</taxon>
        <taxon>Prevotellaceae</taxon>
        <taxon>Xylanibacter</taxon>
    </lineage>
</organism>
<evidence type="ECO:0000256" key="4">
    <source>
        <dbReference type="ARBA" id="ARBA00022679"/>
    </source>
</evidence>